<dbReference type="OrthoDB" id="4197287at2759"/>
<comment type="caution">
    <text evidence="1">The sequence shown here is derived from an EMBL/GenBank/DDBJ whole genome shotgun (WGS) entry which is preliminary data.</text>
</comment>
<keyword evidence="2" id="KW-1185">Reference proteome</keyword>
<gene>
    <name evidence="1" type="ORF">G7Y89_g15072</name>
</gene>
<name>A0A8H4QVG7_9HELO</name>
<evidence type="ECO:0000313" key="2">
    <source>
        <dbReference type="Proteomes" id="UP000566819"/>
    </source>
</evidence>
<organism evidence="1 2">
    <name type="scientific">Cudoniella acicularis</name>
    <dbReference type="NCBI Taxonomy" id="354080"/>
    <lineage>
        <taxon>Eukaryota</taxon>
        <taxon>Fungi</taxon>
        <taxon>Dikarya</taxon>
        <taxon>Ascomycota</taxon>
        <taxon>Pezizomycotina</taxon>
        <taxon>Leotiomycetes</taxon>
        <taxon>Helotiales</taxon>
        <taxon>Tricladiaceae</taxon>
        <taxon>Cudoniella</taxon>
    </lineage>
</organism>
<evidence type="ECO:0000313" key="1">
    <source>
        <dbReference type="EMBL" id="KAF4617077.1"/>
    </source>
</evidence>
<reference evidence="1 2" key="1">
    <citation type="submission" date="2020-03" db="EMBL/GenBank/DDBJ databases">
        <title>Draft Genome Sequence of Cudoniella acicularis.</title>
        <authorList>
            <person name="Buettner E."/>
            <person name="Kellner H."/>
        </authorList>
    </citation>
    <scope>NUCLEOTIDE SEQUENCE [LARGE SCALE GENOMIC DNA]</scope>
    <source>
        <strain evidence="1 2">DSM 108380</strain>
    </source>
</reference>
<sequence length="409" mass="45003">MRIAPRATIRMKTRLLRIRRSLGKLPKRKAHNLQPGQCIVCYWNANYKRKLYTGSLGFSLILSAVPAEETQAAPPFTLPDELLLKIFGTSDCLSHKPEFRKRFGTLEFQLAKQSIRDEIKLPAQRRYVVEIPFTPIEQQHYQDLFSQMCEECGLDIVQQDFAEVSVLLLAHITKRDPREASLVKIARHLTVDLHKTSQSHVAHQANPPRGNSAGSICDVGPTFEEIQLQELSFVHHNADARPPLMALQFFRAVMDEAQMIESGGTARHSSACSCAGITAVTSLVSLTASTVLSTTTKTTTIPACDPAANYNAAFFGESFPPNAISTFTQASTNSFGGCCALCYAPGFTCFTFQYWDSGVCELSSETAGPNTPIDYCPYGIYDYTGAAGGYSGAGSVHVELRFRGHRRGT</sequence>
<proteinExistence type="predicted"/>
<dbReference type="AlphaFoldDB" id="A0A8H4QVG7"/>
<dbReference type="Proteomes" id="UP000566819">
    <property type="component" value="Unassembled WGS sequence"/>
</dbReference>
<accession>A0A8H4QVG7</accession>
<dbReference type="EMBL" id="JAAMPI010002189">
    <property type="protein sequence ID" value="KAF4617077.1"/>
    <property type="molecule type" value="Genomic_DNA"/>
</dbReference>
<protein>
    <submittedName>
        <fullName evidence="1">Uncharacterized protein</fullName>
    </submittedName>
</protein>